<sequence>IGLLPSAPGTQEIFEAIMAKWEKQDAIAMMLSEIPPLTIHPPDGDLSLYKVDLQRRRNGEDAARELYALTIGEDPTLSMGMTPARLAMFLKLQSDASALPLGIVDHAVNTALAFNAIPDSDLVLTELSRHPFMLQRLIHVAASAGVPAPPKSGQAYYRRWLLDLGVRVWATAGSAEAAAEPRRTFAEYIFHHHTLDPTVEEEADELCISNYEEYVKTEAFQIKKSASEKASILLKLLSLGMNPALAEEIPCSLWAPLAHQVVSYLRDRRPRVRAFAQAVWDKLCKEDPNRVVWSALSLAGAPGKADPPPHLVPDSAILEPLRRWHPELVEKAGSLCHALRVLSWSFEDSAARVAQWA</sequence>
<protein>
    <submittedName>
        <fullName evidence="1">Uncharacterized protein</fullName>
    </submittedName>
</protein>
<proteinExistence type="predicted"/>
<organism evidence="1 2">
    <name type="scientific">Perkinsus olseni</name>
    <name type="common">Perkinsus atlanticus</name>
    <dbReference type="NCBI Taxonomy" id="32597"/>
    <lineage>
        <taxon>Eukaryota</taxon>
        <taxon>Sar</taxon>
        <taxon>Alveolata</taxon>
        <taxon>Perkinsozoa</taxon>
        <taxon>Perkinsea</taxon>
        <taxon>Perkinsida</taxon>
        <taxon>Perkinsidae</taxon>
        <taxon>Perkinsus</taxon>
    </lineage>
</organism>
<comment type="caution">
    <text evidence="1">The sequence shown here is derived from an EMBL/GenBank/DDBJ whole genome shotgun (WGS) entry which is preliminary data.</text>
</comment>
<feature type="non-terminal residue" evidence="1">
    <location>
        <position position="1"/>
    </location>
</feature>
<reference evidence="1 2" key="1">
    <citation type="submission" date="2020-04" db="EMBL/GenBank/DDBJ databases">
        <title>Perkinsus olseni comparative genomics.</title>
        <authorList>
            <person name="Bogema D.R."/>
        </authorList>
    </citation>
    <scope>NUCLEOTIDE SEQUENCE [LARGE SCALE GENOMIC DNA]</scope>
    <source>
        <strain evidence="1 2">ATCC PRA-207</strain>
    </source>
</reference>
<accession>A0A7J6SW42</accession>
<feature type="non-terminal residue" evidence="1">
    <location>
        <position position="357"/>
    </location>
</feature>
<evidence type="ECO:0000313" key="2">
    <source>
        <dbReference type="Proteomes" id="UP000553632"/>
    </source>
</evidence>
<keyword evidence="2" id="KW-1185">Reference proteome</keyword>
<gene>
    <name evidence="1" type="ORF">FOZ63_012765</name>
</gene>
<dbReference type="AlphaFoldDB" id="A0A7J6SW42"/>
<dbReference type="EMBL" id="JABANO010015741">
    <property type="protein sequence ID" value="KAF4736370.1"/>
    <property type="molecule type" value="Genomic_DNA"/>
</dbReference>
<evidence type="ECO:0000313" key="1">
    <source>
        <dbReference type="EMBL" id="KAF4736370.1"/>
    </source>
</evidence>
<name>A0A7J6SW42_PEROL</name>
<dbReference type="Proteomes" id="UP000553632">
    <property type="component" value="Unassembled WGS sequence"/>
</dbReference>